<keyword evidence="1" id="KW-0175">Coiled coil</keyword>
<dbReference type="AlphaFoldDB" id="A0AA39Q7H6"/>
<accession>A0AA39Q7H6</accession>
<protein>
    <submittedName>
        <fullName evidence="2">Uncharacterized protein</fullName>
    </submittedName>
</protein>
<feature type="coiled-coil region" evidence="1">
    <location>
        <begin position="52"/>
        <end position="79"/>
    </location>
</feature>
<dbReference type="EMBL" id="JAUEPU010000015">
    <property type="protein sequence ID" value="KAK0496328.1"/>
    <property type="molecule type" value="Genomic_DNA"/>
</dbReference>
<evidence type="ECO:0000313" key="3">
    <source>
        <dbReference type="Proteomes" id="UP001175228"/>
    </source>
</evidence>
<gene>
    <name evidence="2" type="ORF">EDD18DRAFT_1353058</name>
</gene>
<keyword evidence="3" id="KW-1185">Reference proteome</keyword>
<dbReference type="Proteomes" id="UP001175228">
    <property type="component" value="Unassembled WGS sequence"/>
</dbReference>
<comment type="caution">
    <text evidence="2">The sequence shown here is derived from an EMBL/GenBank/DDBJ whole genome shotgun (WGS) entry which is preliminary data.</text>
</comment>
<proteinExistence type="predicted"/>
<evidence type="ECO:0000313" key="2">
    <source>
        <dbReference type="EMBL" id="KAK0496328.1"/>
    </source>
</evidence>
<organism evidence="2 3">
    <name type="scientific">Armillaria luteobubalina</name>
    <dbReference type="NCBI Taxonomy" id="153913"/>
    <lineage>
        <taxon>Eukaryota</taxon>
        <taxon>Fungi</taxon>
        <taxon>Dikarya</taxon>
        <taxon>Basidiomycota</taxon>
        <taxon>Agaricomycotina</taxon>
        <taxon>Agaricomycetes</taxon>
        <taxon>Agaricomycetidae</taxon>
        <taxon>Agaricales</taxon>
        <taxon>Marasmiineae</taxon>
        <taxon>Physalacriaceae</taxon>
        <taxon>Armillaria</taxon>
    </lineage>
</organism>
<name>A0AA39Q7H6_9AGAR</name>
<sequence>MVGMMRISPTVALASKMEKTGKAFTEVYIDYLRLNKNYAQKSAEYDHMDRTLTEVLAQSEEKRREYEHLQTEASQLASQLAQVLSDRNSGSQIIIVQENAQKLGKSQRQSARLEKQRNDLG</sequence>
<evidence type="ECO:0000256" key="1">
    <source>
        <dbReference type="SAM" id="Coils"/>
    </source>
</evidence>
<reference evidence="2" key="1">
    <citation type="submission" date="2023-06" db="EMBL/GenBank/DDBJ databases">
        <authorList>
            <consortium name="Lawrence Berkeley National Laboratory"/>
            <person name="Ahrendt S."/>
            <person name="Sahu N."/>
            <person name="Indic B."/>
            <person name="Wong-Bajracharya J."/>
            <person name="Merenyi Z."/>
            <person name="Ke H.-M."/>
            <person name="Monk M."/>
            <person name="Kocsube S."/>
            <person name="Drula E."/>
            <person name="Lipzen A."/>
            <person name="Balint B."/>
            <person name="Henrissat B."/>
            <person name="Andreopoulos B."/>
            <person name="Martin F.M."/>
            <person name="Harder C.B."/>
            <person name="Rigling D."/>
            <person name="Ford K.L."/>
            <person name="Foster G.D."/>
            <person name="Pangilinan J."/>
            <person name="Papanicolaou A."/>
            <person name="Barry K."/>
            <person name="LaButti K."/>
            <person name="Viragh M."/>
            <person name="Koriabine M."/>
            <person name="Yan M."/>
            <person name="Riley R."/>
            <person name="Champramary S."/>
            <person name="Plett K.L."/>
            <person name="Tsai I.J."/>
            <person name="Slot J."/>
            <person name="Sipos G."/>
            <person name="Plett J."/>
            <person name="Nagy L.G."/>
            <person name="Grigoriev I.V."/>
        </authorList>
    </citation>
    <scope>NUCLEOTIDE SEQUENCE</scope>
    <source>
        <strain evidence="2">HWK02</strain>
    </source>
</reference>